<dbReference type="SMART" id="SM00733">
    <property type="entry name" value="Mterf"/>
    <property type="match status" value="7"/>
</dbReference>
<keyword evidence="2" id="KW-0804">Transcription</keyword>
<keyword evidence="5" id="KW-1185">Reference proteome</keyword>
<reference evidence="4" key="1">
    <citation type="submission" date="2023-02" db="EMBL/GenBank/DDBJ databases">
        <title>Genome of toxic invasive species Heracleum sosnowskyi carries increased number of genes despite the absence of recent whole-genome duplications.</title>
        <authorList>
            <person name="Schelkunov M."/>
            <person name="Shtratnikova V."/>
            <person name="Makarenko M."/>
            <person name="Klepikova A."/>
            <person name="Omelchenko D."/>
            <person name="Novikova G."/>
            <person name="Obukhova E."/>
            <person name="Bogdanov V."/>
            <person name="Penin A."/>
            <person name="Logacheva M."/>
        </authorList>
    </citation>
    <scope>NUCLEOTIDE SEQUENCE</scope>
    <source>
        <strain evidence="4">Hsosn_3</strain>
        <tissue evidence="4">Leaf</tissue>
    </source>
</reference>
<organism evidence="4 5">
    <name type="scientific">Heracleum sosnowskyi</name>
    <dbReference type="NCBI Taxonomy" id="360622"/>
    <lineage>
        <taxon>Eukaryota</taxon>
        <taxon>Viridiplantae</taxon>
        <taxon>Streptophyta</taxon>
        <taxon>Embryophyta</taxon>
        <taxon>Tracheophyta</taxon>
        <taxon>Spermatophyta</taxon>
        <taxon>Magnoliopsida</taxon>
        <taxon>eudicotyledons</taxon>
        <taxon>Gunneridae</taxon>
        <taxon>Pentapetalae</taxon>
        <taxon>asterids</taxon>
        <taxon>campanulids</taxon>
        <taxon>Apiales</taxon>
        <taxon>Apiaceae</taxon>
        <taxon>Apioideae</taxon>
        <taxon>apioid superclade</taxon>
        <taxon>Tordylieae</taxon>
        <taxon>Tordyliinae</taxon>
        <taxon>Heracleum</taxon>
    </lineage>
</organism>
<reference evidence="4" key="2">
    <citation type="submission" date="2023-05" db="EMBL/GenBank/DDBJ databases">
        <authorList>
            <person name="Schelkunov M.I."/>
        </authorList>
    </citation>
    <scope>NUCLEOTIDE SEQUENCE</scope>
    <source>
        <strain evidence="4">Hsosn_3</strain>
        <tissue evidence="4">Leaf</tissue>
    </source>
</reference>
<keyword evidence="3" id="KW-0809">Transit peptide</keyword>
<keyword evidence="2" id="KW-0805">Transcription regulation</keyword>
<evidence type="ECO:0000256" key="2">
    <source>
        <dbReference type="ARBA" id="ARBA00022472"/>
    </source>
</evidence>
<dbReference type="InterPro" id="IPR003690">
    <property type="entry name" value="MTERF"/>
</dbReference>
<evidence type="ECO:0000256" key="3">
    <source>
        <dbReference type="ARBA" id="ARBA00022946"/>
    </source>
</evidence>
<dbReference type="PANTHER" id="PTHR13068">
    <property type="entry name" value="CGI-12 PROTEIN-RELATED"/>
    <property type="match status" value="1"/>
</dbReference>
<dbReference type="AlphaFoldDB" id="A0AAD8HL67"/>
<dbReference type="EMBL" id="JAUIZM010000008">
    <property type="protein sequence ID" value="KAK1369186.1"/>
    <property type="molecule type" value="Genomic_DNA"/>
</dbReference>
<evidence type="ECO:0000256" key="1">
    <source>
        <dbReference type="ARBA" id="ARBA00007692"/>
    </source>
</evidence>
<sequence length="397" mass="45597">MKMLVCLCKSHLQTLIPELHILHFLTRPISRSYRPKRIITKDSLEFTNSFLKNKCGLSGKALIKASKFFDFNSSYPRPDSVLDLFRTYGFPPSSITKIITYYPRILQCYPHKAIQPKLDYLLSISASQSEVVDIVTKFPNILKRSLCNHLIPFVNQLKCLTGCYPSVVAFLKCNPVVLGMNTTNSTLLNIKFLVTLGVSHSQILKFLKMYGHAPNMPNDKFRDVVLKLKDMGFDLESSYFLTALRSLTCINDSTWKSRCVLFKSFGFSDQETVSMFKNLPTVMCYTEKTIIDKLEFFLNKLQWTTYRLSNCPAVLTYSLEKRTIPRCSVLQVLASKNITSKSCMLSSIVIMTDREFIKNFVTAHKDEVPGIMEAYQGKLRFDEYTFKQKGQLRLKPE</sequence>
<evidence type="ECO:0000313" key="4">
    <source>
        <dbReference type="EMBL" id="KAK1369186.1"/>
    </source>
</evidence>
<keyword evidence="2" id="KW-0806">Transcription termination</keyword>
<dbReference type="Proteomes" id="UP001237642">
    <property type="component" value="Unassembled WGS sequence"/>
</dbReference>
<accession>A0AAD8HL67</accession>
<gene>
    <name evidence="4" type="ORF">POM88_035278</name>
</gene>
<proteinExistence type="inferred from homology"/>
<comment type="similarity">
    <text evidence="1">Belongs to the mTERF family.</text>
</comment>
<dbReference type="FunFam" id="1.25.70.10:FF:000001">
    <property type="entry name" value="Mitochondrial transcription termination factor-like"/>
    <property type="match status" value="1"/>
</dbReference>
<protein>
    <submittedName>
        <fullName evidence="4">Uncharacterized protein</fullName>
    </submittedName>
</protein>
<comment type="caution">
    <text evidence="4">The sequence shown here is derived from an EMBL/GenBank/DDBJ whole genome shotgun (WGS) entry which is preliminary data.</text>
</comment>
<dbReference type="Pfam" id="PF02536">
    <property type="entry name" value="mTERF"/>
    <property type="match status" value="2"/>
</dbReference>
<name>A0AAD8HL67_9APIA</name>
<dbReference type="Gene3D" id="1.25.70.10">
    <property type="entry name" value="Transcription termination factor 3, mitochondrial"/>
    <property type="match status" value="1"/>
</dbReference>
<evidence type="ECO:0000313" key="5">
    <source>
        <dbReference type="Proteomes" id="UP001237642"/>
    </source>
</evidence>
<dbReference type="GO" id="GO:0006353">
    <property type="term" value="P:DNA-templated transcription termination"/>
    <property type="evidence" value="ECO:0007669"/>
    <property type="project" value="UniProtKB-KW"/>
</dbReference>
<dbReference type="PANTHER" id="PTHR13068:SF133">
    <property type="entry name" value="MITOCHONDRIAL TRANSCRIPTION TERMINATION FACTOR FAMILY PROTEIN"/>
    <property type="match status" value="1"/>
</dbReference>
<dbReference type="GO" id="GO:0003676">
    <property type="term" value="F:nucleic acid binding"/>
    <property type="evidence" value="ECO:0007669"/>
    <property type="project" value="InterPro"/>
</dbReference>
<dbReference type="InterPro" id="IPR038538">
    <property type="entry name" value="MTERF_sf"/>
</dbReference>